<reference evidence="2" key="1">
    <citation type="submission" date="2023-02" db="EMBL/GenBank/DDBJ databases">
        <title>Genome of toxic invasive species Heracleum sosnowskyi carries increased number of genes despite the absence of recent whole-genome duplications.</title>
        <authorList>
            <person name="Schelkunov M."/>
            <person name="Shtratnikova V."/>
            <person name="Makarenko M."/>
            <person name="Klepikova A."/>
            <person name="Omelchenko D."/>
            <person name="Novikova G."/>
            <person name="Obukhova E."/>
            <person name="Bogdanov V."/>
            <person name="Penin A."/>
            <person name="Logacheva M."/>
        </authorList>
    </citation>
    <scope>NUCLEOTIDE SEQUENCE</scope>
    <source>
        <strain evidence="2">Hsosn_3</strain>
        <tissue evidence="2">Leaf</tissue>
    </source>
</reference>
<reference evidence="2" key="2">
    <citation type="submission" date="2023-05" db="EMBL/GenBank/DDBJ databases">
        <authorList>
            <person name="Schelkunov M.I."/>
        </authorList>
    </citation>
    <scope>NUCLEOTIDE SEQUENCE</scope>
    <source>
        <strain evidence="2">Hsosn_3</strain>
        <tissue evidence="2">Leaf</tissue>
    </source>
</reference>
<organism evidence="2 3">
    <name type="scientific">Heracleum sosnowskyi</name>
    <dbReference type="NCBI Taxonomy" id="360622"/>
    <lineage>
        <taxon>Eukaryota</taxon>
        <taxon>Viridiplantae</taxon>
        <taxon>Streptophyta</taxon>
        <taxon>Embryophyta</taxon>
        <taxon>Tracheophyta</taxon>
        <taxon>Spermatophyta</taxon>
        <taxon>Magnoliopsida</taxon>
        <taxon>eudicotyledons</taxon>
        <taxon>Gunneridae</taxon>
        <taxon>Pentapetalae</taxon>
        <taxon>asterids</taxon>
        <taxon>campanulids</taxon>
        <taxon>Apiales</taxon>
        <taxon>Apiaceae</taxon>
        <taxon>Apioideae</taxon>
        <taxon>apioid superclade</taxon>
        <taxon>Tordylieae</taxon>
        <taxon>Tordyliinae</taxon>
        <taxon>Heracleum</taxon>
    </lineage>
</organism>
<evidence type="ECO:0000313" key="3">
    <source>
        <dbReference type="Proteomes" id="UP001237642"/>
    </source>
</evidence>
<dbReference type="EMBL" id="JAUIZM010000005">
    <property type="protein sequence ID" value="KAK1383755.1"/>
    <property type="molecule type" value="Genomic_DNA"/>
</dbReference>
<dbReference type="InterPro" id="IPR058594">
    <property type="entry name" value="PB1-like_dom_pln"/>
</dbReference>
<protein>
    <recommendedName>
        <fullName evidence="1">PB1-like domain-containing protein</fullName>
    </recommendedName>
</protein>
<sequence>MADNTMTFLVHHKGEFTKDKYLGGLVQIYEEMDLDRFSYSEFMEWVKDLGYKEIGGIYVRKQINDDDDDWALVTNEAEMNEAILSSQASALNLFIDCNLDHMIEPVRKMQPHFIVRPKISPIQAKENNPKKRYPTKGGVGFSRLPPEEFQNLKNGTIGLGDCVKLFEKPAENENLVEGGCEVTGGKVNEYEMRRNKNVEENKKNWRHLG</sequence>
<evidence type="ECO:0000313" key="2">
    <source>
        <dbReference type="EMBL" id="KAK1383755.1"/>
    </source>
</evidence>
<dbReference type="AlphaFoldDB" id="A0AAD8IH00"/>
<evidence type="ECO:0000259" key="1">
    <source>
        <dbReference type="Pfam" id="PF26130"/>
    </source>
</evidence>
<dbReference type="Pfam" id="PF26130">
    <property type="entry name" value="PB1-like"/>
    <property type="match status" value="1"/>
</dbReference>
<gene>
    <name evidence="2" type="ORF">POM88_021490</name>
</gene>
<dbReference type="Proteomes" id="UP001237642">
    <property type="component" value="Unassembled WGS sequence"/>
</dbReference>
<proteinExistence type="predicted"/>
<accession>A0AAD8IH00</accession>
<feature type="domain" description="PB1-like" evidence="1">
    <location>
        <begin position="3"/>
        <end position="61"/>
    </location>
</feature>
<name>A0AAD8IH00_9APIA</name>
<comment type="caution">
    <text evidence="2">The sequence shown here is derived from an EMBL/GenBank/DDBJ whole genome shotgun (WGS) entry which is preliminary data.</text>
</comment>
<keyword evidence="3" id="KW-1185">Reference proteome</keyword>